<keyword evidence="3" id="KW-1185">Reference proteome</keyword>
<feature type="region of interest" description="Disordered" evidence="1">
    <location>
        <begin position="281"/>
        <end position="301"/>
    </location>
</feature>
<gene>
    <name evidence="2" type="primary">LOC115716106</name>
</gene>
<reference evidence="2" key="2">
    <citation type="submission" date="2021-03" db="UniProtKB">
        <authorList>
            <consortium name="EnsemblPlants"/>
        </authorList>
    </citation>
    <scope>IDENTIFICATION</scope>
</reference>
<proteinExistence type="predicted"/>
<accession>A0A803PN33</accession>
<evidence type="ECO:0000313" key="2">
    <source>
        <dbReference type="EnsemblPlants" id="cds.evm.model.05.1835"/>
    </source>
</evidence>
<reference evidence="2" key="1">
    <citation type="submission" date="2018-11" db="EMBL/GenBank/DDBJ databases">
        <authorList>
            <person name="Grassa J C."/>
        </authorList>
    </citation>
    <scope>NUCLEOTIDE SEQUENCE [LARGE SCALE GENOMIC DNA]</scope>
</reference>
<name>A0A803PN33_CANSA</name>
<sequence length="407" mass="44789">MAASPALSNNSSDTATTASTAVALSIPPSSATTTATATAIAAVAAPISVPSVIPAVNTVNRTDTPPKTLRGLNKPKCKQCGNVARSRCPYESCKSCCAKAQNPCHIHVLKANATFPDKAPTSSSPLFDQQSTDASSSGNSHRVASYRHLSSSFSQFSNVQIPVRSRKPLTRKDAAAINEWRFAKLKEYKERSIEVENESFDRYMQNVNLLEELFSVKSSPDRSNDDESSIPNRNPASMEDDYDAAFSGLKLKMRSNPLRTSNFRKRIHQIVDRGLKKLQKSGLDGCDNGPVDPKELDKGPKSEEDLWAERASTLNELVDKLNKARNEEDLKSCLEVKSQLFNHHNKEIQLESRDIKSLTEETGKNDLEVSREVNFSLPSLITPTEIDLETLRHVDAHFSSLDGIESL</sequence>
<feature type="region of interest" description="Disordered" evidence="1">
    <location>
        <begin position="217"/>
        <end position="239"/>
    </location>
</feature>
<evidence type="ECO:0008006" key="4">
    <source>
        <dbReference type="Google" id="ProtNLM"/>
    </source>
</evidence>
<dbReference type="EMBL" id="UZAU01000547">
    <property type="status" value="NOT_ANNOTATED_CDS"/>
    <property type="molecule type" value="Genomic_DNA"/>
</dbReference>
<feature type="compositionally biased region" description="Basic and acidic residues" evidence="1">
    <location>
        <begin position="292"/>
        <end position="301"/>
    </location>
</feature>
<dbReference type="Gramene" id="evm.model.05.1835">
    <property type="protein sequence ID" value="cds.evm.model.05.1835"/>
    <property type="gene ID" value="evm.TU.05.1835"/>
</dbReference>
<dbReference type="PANTHER" id="PTHR35696">
    <property type="entry name" value="ELECTRON CARRIER/IRON ION-BINDING PROTEIN"/>
    <property type="match status" value="1"/>
</dbReference>
<feature type="region of interest" description="Disordered" evidence="1">
    <location>
        <begin position="119"/>
        <end position="142"/>
    </location>
</feature>
<feature type="compositionally biased region" description="Polar residues" evidence="1">
    <location>
        <begin position="120"/>
        <end position="142"/>
    </location>
</feature>
<dbReference type="Proteomes" id="UP000596661">
    <property type="component" value="Chromosome 5"/>
</dbReference>
<organism evidence="2 3">
    <name type="scientific">Cannabis sativa</name>
    <name type="common">Hemp</name>
    <name type="synonym">Marijuana</name>
    <dbReference type="NCBI Taxonomy" id="3483"/>
    <lineage>
        <taxon>Eukaryota</taxon>
        <taxon>Viridiplantae</taxon>
        <taxon>Streptophyta</taxon>
        <taxon>Embryophyta</taxon>
        <taxon>Tracheophyta</taxon>
        <taxon>Spermatophyta</taxon>
        <taxon>Magnoliopsida</taxon>
        <taxon>eudicotyledons</taxon>
        <taxon>Gunneridae</taxon>
        <taxon>Pentapetalae</taxon>
        <taxon>rosids</taxon>
        <taxon>fabids</taxon>
        <taxon>Rosales</taxon>
        <taxon>Cannabaceae</taxon>
        <taxon>Cannabis</taxon>
    </lineage>
</organism>
<dbReference type="AlphaFoldDB" id="A0A803PN33"/>
<dbReference type="PANTHER" id="PTHR35696:SF1">
    <property type="entry name" value="ELECTRON CARRIER_IRON ION-BINDING PROTEIN"/>
    <property type="match status" value="1"/>
</dbReference>
<dbReference type="OMA" id="YSFPKLW"/>
<evidence type="ECO:0000313" key="3">
    <source>
        <dbReference type="Proteomes" id="UP000596661"/>
    </source>
</evidence>
<dbReference type="OrthoDB" id="1915989at2759"/>
<evidence type="ECO:0000256" key="1">
    <source>
        <dbReference type="SAM" id="MobiDB-lite"/>
    </source>
</evidence>
<protein>
    <recommendedName>
        <fullName evidence="4">Electron carrier/iron ion-binding protein</fullName>
    </recommendedName>
</protein>
<dbReference type="EnsemblPlants" id="evm.model.05.1835">
    <property type="protein sequence ID" value="cds.evm.model.05.1835"/>
    <property type="gene ID" value="evm.TU.05.1835"/>
</dbReference>